<proteinExistence type="inferred from homology"/>
<evidence type="ECO:0000256" key="8">
    <source>
        <dbReference type="ARBA" id="ARBA00022630"/>
    </source>
</evidence>
<dbReference type="AlphaFoldDB" id="A0A1T0ARQ7"/>
<evidence type="ECO:0000259" key="15">
    <source>
        <dbReference type="Pfam" id="PF01180"/>
    </source>
</evidence>
<evidence type="ECO:0000256" key="2">
    <source>
        <dbReference type="ARBA" id="ARBA00003125"/>
    </source>
</evidence>
<evidence type="ECO:0000256" key="4">
    <source>
        <dbReference type="ARBA" id="ARBA00005161"/>
    </source>
</evidence>
<keyword evidence="11" id="KW-0560">Oxidoreductase</keyword>
<dbReference type="OrthoDB" id="9802377at2"/>
<dbReference type="InterPro" id="IPR050074">
    <property type="entry name" value="DHO_dehydrogenase"/>
</dbReference>
<protein>
    <recommendedName>
        <fullName evidence="7 14">Dihydroorotate dehydrogenase (quinone)</fullName>
        <ecNumber evidence="6 14">1.3.5.2</ecNumber>
    </recommendedName>
</protein>
<comment type="function">
    <text evidence="2">Catalyzes the conversion of dihydroorotate to orotate with quinone as electron acceptor.</text>
</comment>
<dbReference type="GO" id="GO:0005886">
    <property type="term" value="C:plasma membrane"/>
    <property type="evidence" value="ECO:0007669"/>
    <property type="project" value="TreeGrafter"/>
</dbReference>
<dbReference type="UniPathway" id="UPA00070">
    <property type="reaction ID" value="UER00946"/>
</dbReference>
<dbReference type="EC" id="1.3.5.2" evidence="6 14"/>
<dbReference type="GO" id="GO:0044205">
    <property type="term" value="P:'de novo' UMP biosynthetic process"/>
    <property type="evidence" value="ECO:0007669"/>
    <property type="project" value="UniProtKB-UniPathway"/>
</dbReference>
<accession>A0A1T0ARQ7</accession>
<comment type="subcellular location">
    <subcellularLocation>
        <location evidence="3">Membrane</location>
    </subcellularLocation>
</comment>
<evidence type="ECO:0000256" key="7">
    <source>
        <dbReference type="ARBA" id="ARBA00018366"/>
    </source>
</evidence>
<dbReference type="GO" id="GO:0106430">
    <property type="term" value="F:dihydroorotate dehydrogenase (quinone) activity"/>
    <property type="evidence" value="ECO:0007669"/>
    <property type="project" value="UniProtKB-EC"/>
</dbReference>
<reference evidence="16 17" key="1">
    <citation type="submission" date="2017-02" db="EMBL/GenBank/DDBJ databases">
        <title>Draft genome sequence of Haemophilus paracuniculus CCUG 43573 type strain.</title>
        <authorList>
            <person name="Engstrom-Jakobsson H."/>
            <person name="Salva-Serra F."/>
            <person name="Thorell K."/>
            <person name="Gonzales-Siles L."/>
            <person name="Karlsson R."/>
            <person name="Boulund F."/>
            <person name="Engstrand L."/>
            <person name="Kristiansson E."/>
            <person name="Moore E."/>
        </authorList>
    </citation>
    <scope>NUCLEOTIDE SEQUENCE [LARGE SCALE GENOMIC DNA]</scope>
    <source>
        <strain evidence="16 17">CCUG 43573</strain>
    </source>
</reference>
<keyword evidence="10" id="KW-0665">Pyrimidine biosynthesis</keyword>
<dbReference type="NCBIfam" id="TIGR01036">
    <property type="entry name" value="pyrD_sub2"/>
    <property type="match status" value="1"/>
</dbReference>
<organism evidence="16 17">
    <name type="scientific">Haemophilus paracuniculus</name>
    <dbReference type="NCBI Taxonomy" id="734"/>
    <lineage>
        <taxon>Bacteria</taxon>
        <taxon>Pseudomonadati</taxon>
        <taxon>Pseudomonadota</taxon>
        <taxon>Gammaproteobacteria</taxon>
        <taxon>Pasteurellales</taxon>
        <taxon>Pasteurellaceae</taxon>
        <taxon>Haemophilus</taxon>
    </lineage>
</organism>
<dbReference type="RefSeq" id="WP_078237312.1">
    <property type="nucleotide sequence ID" value="NZ_MUYA01000009.1"/>
</dbReference>
<comment type="cofactor">
    <cofactor evidence="1">
        <name>FMN</name>
        <dbReference type="ChEBI" id="CHEBI:58210"/>
    </cofactor>
</comment>
<dbReference type="CDD" id="cd04738">
    <property type="entry name" value="DHOD_2_like"/>
    <property type="match status" value="1"/>
</dbReference>
<evidence type="ECO:0000256" key="9">
    <source>
        <dbReference type="ARBA" id="ARBA00022643"/>
    </source>
</evidence>
<keyword evidence="12" id="KW-0472">Membrane</keyword>
<keyword evidence="17" id="KW-1185">Reference proteome</keyword>
<comment type="catalytic activity">
    <reaction evidence="13">
        <text>(S)-dihydroorotate + a quinone = orotate + a quinol</text>
        <dbReference type="Rhea" id="RHEA:30187"/>
        <dbReference type="ChEBI" id="CHEBI:24646"/>
        <dbReference type="ChEBI" id="CHEBI:30839"/>
        <dbReference type="ChEBI" id="CHEBI:30864"/>
        <dbReference type="ChEBI" id="CHEBI:132124"/>
        <dbReference type="EC" id="1.3.5.2"/>
    </reaction>
</comment>
<evidence type="ECO:0000256" key="5">
    <source>
        <dbReference type="ARBA" id="ARBA00005359"/>
    </source>
</evidence>
<evidence type="ECO:0000256" key="11">
    <source>
        <dbReference type="ARBA" id="ARBA00023002"/>
    </source>
</evidence>
<comment type="pathway">
    <text evidence="4">Pyrimidine metabolism; UMP biosynthesis via de novo pathway; orotate from (S)-dihydroorotate (quinone route): step 1/1.</text>
</comment>
<dbReference type="InterPro" id="IPR001295">
    <property type="entry name" value="Dihydroorotate_DH_CS"/>
</dbReference>
<evidence type="ECO:0000313" key="16">
    <source>
        <dbReference type="EMBL" id="OOR98783.1"/>
    </source>
</evidence>
<dbReference type="InterPro" id="IPR013785">
    <property type="entry name" value="Aldolase_TIM"/>
</dbReference>
<dbReference type="SUPFAM" id="SSF51395">
    <property type="entry name" value="FMN-linked oxidoreductases"/>
    <property type="match status" value="1"/>
</dbReference>
<evidence type="ECO:0000256" key="6">
    <source>
        <dbReference type="ARBA" id="ARBA00012791"/>
    </source>
</evidence>
<dbReference type="Proteomes" id="UP000190867">
    <property type="component" value="Unassembled WGS sequence"/>
</dbReference>
<dbReference type="EMBL" id="MUYA01000009">
    <property type="protein sequence ID" value="OOR98783.1"/>
    <property type="molecule type" value="Genomic_DNA"/>
</dbReference>
<dbReference type="GO" id="GO:0006207">
    <property type="term" value="P:'de novo' pyrimidine nucleobase biosynthetic process"/>
    <property type="evidence" value="ECO:0007669"/>
    <property type="project" value="UniProtKB-UniRule"/>
</dbReference>
<comment type="similarity">
    <text evidence="5">Belongs to the dihydroorotate dehydrogenase family. Type 2 subfamily.</text>
</comment>
<dbReference type="PANTHER" id="PTHR48109">
    <property type="entry name" value="DIHYDROOROTATE DEHYDROGENASE (QUINONE), MITOCHONDRIAL-RELATED"/>
    <property type="match status" value="1"/>
</dbReference>
<feature type="domain" description="Dihydroorotate dehydrogenase catalytic" evidence="15">
    <location>
        <begin position="40"/>
        <end position="321"/>
    </location>
</feature>
<name>A0A1T0ARQ7_9PAST</name>
<dbReference type="Gene3D" id="3.20.20.70">
    <property type="entry name" value="Aldolase class I"/>
    <property type="match status" value="1"/>
</dbReference>
<evidence type="ECO:0000256" key="14">
    <source>
        <dbReference type="NCBIfam" id="TIGR01036"/>
    </source>
</evidence>
<evidence type="ECO:0000313" key="17">
    <source>
        <dbReference type="Proteomes" id="UP000190867"/>
    </source>
</evidence>
<sequence length="324" mass="34995">MYSLIRQGLLGTGKSRELSLKALKIYGNLPFKGKIPENPVSVMGIQFKNPIGLAAGLDINGEAIDGLGRLGFGFIEVGTVTPKAETNYPHLETTRLHRAKGIIHRHGGNNLGIDAVIENVSSAEYKGVVGINIGKNADTSLDASWDDYQICLQKAYQFAHYITVNLDEQADSEWTEHLLKSLKHEQFLLSQKYRSYKPLVIKLSPDLTADEIAQIADSLVRHNIDGVIAGNGTLSREMVGGVKNAEQAGRLSGKPLHSLNNQFIRQLAHALNGKIPIVGCGGVHSVPSAQEKINAGASLIQLYSGFILQGSSLIQQLATGVEVK</sequence>
<dbReference type="STRING" id="734.B0187_07875"/>
<evidence type="ECO:0000256" key="1">
    <source>
        <dbReference type="ARBA" id="ARBA00001917"/>
    </source>
</evidence>
<dbReference type="PIRSF" id="PIRSF000164">
    <property type="entry name" value="DHO_oxidase"/>
    <property type="match status" value="1"/>
</dbReference>
<dbReference type="InterPro" id="IPR005719">
    <property type="entry name" value="Dihydroorotate_DH_2"/>
</dbReference>
<evidence type="ECO:0000256" key="3">
    <source>
        <dbReference type="ARBA" id="ARBA00004370"/>
    </source>
</evidence>
<dbReference type="InterPro" id="IPR005720">
    <property type="entry name" value="Dihydroorotate_DH_cat"/>
</dbReference>
<evidence type="ECO:0000256" key="12">
    <source>
        <dbReference type="ARBA" id="ARBA00023136"/>
    </source>
</evidence>
<evidence type="ECO:0000256" key="13">
    <source>
        <dbReference type="ARBA" id="ARBA00048639"/>
    </source>
</evidence>
<dbReference type="PANTHER" id="PTHR48109:SF4">
    <property type="entry name" value="DIHYDROOROTATE DEHYDROGENASE (QUINONE), MITOCHONDRIAL"/>
    <property type="match status" value="1"/>
</dbReference>
<dbReference type="PROSITE" id="PS00912">
    <property type="entry name" value="DHODEHASE_2"/>
    <property type="match status" value="1"/>
</dbReference>
<evidence type="ECO:0000256" key="10">
    <source>
        <dbReference type="ARBA" id="ARBA00022975"/>
    </source>
</evidence>
<dbReference type="Pfam" id="PF01180">
    <property type="entry name" value="DHO_dh"/>
    <property type="match status" value="1"/>
</dbReference>
<dbReference type="InterPro" id="IPR012135">
    <property type="entry name" value="Dihydroorotate_DH_1_2"/>
</dbReference>
<keyword evidence="8" id="KW-0285">Flavoprotein</keyword>
<keyword evidence="9" id="KW-0288">FMN</keyword>
<dbReference type="GO" id="GO:0005737">
    <property type="term" value="C:cytoplasm"/>
    <property type="evidence" value="ECO:0007669"/>
    <property type="project" value="InterPro"/>
</dbReference>
<gene>
    <name evidence="16" type="ORF">B0187_07875</name>
</gene>
<comment type="caution">
    <text evidence="16">The sequence shown here is derived from an EMBL/GenBank/DDBJ whole genome shotgun (WGS) entry which is preliminary data.</text>
</comment>